<name>A0A8S0Y647_9GAMM</name>
<dbReference type="Proteomes" id="UP000494216">
    <property type="component" value="Unassembled WGS sequence"/>
</dbReference>
<accession>A0A8S0Y647</accession>
<sequence>MEPSVLLLLRELFPFRQEDLRLTGSCPISGIVRIYLSVIAILLKGIWKTYINIHCSLFYYRP</sequence>
<gene>
    <name evidence="1" type="ORF">METHB2_220045</name>
</gene>
<organism evidence="1 2">
    <name type="scientific">Candidatus Methylobacter favarea</name>
    <dbReference type="NCBI Taxonomy" id="2707345"/>
    <lineage>
        <taxon>Bacteria</taxon>
        <taxon>Pseudomonadati</taxon>
        <taxon>Pseudomonadota</taxon>
        <taxon>Gammaproteobacteria</taxon>
        <taxon>Methylococcales</taxon>
        <taxon>Methylococcaceae</taxon>
        <taxon>Methylobacter</taxon>
    </lineage>
</organism>
<evidence type="ECO:0000313" key="2">
    <source>
        <dbReference type="Proteomes" id="UP000494216"/>
    </source>
</evidence>
<dbReference type="EMBL" id="CADCXN010000050">
    <property type="protein sequence ID" value="CAA9890473.1"/>
    <property type="molecule type" value="Genomic_DNA"/>
</dbReference>
<dbReference type="AlphaFoldDB" id="A0A8S0Y647"/>
<reference evidence="1 2" key="1">
    <citation type="submission" date="2020-02" db="EMBL/GenBank/DDBJ databases">
        <authorList>
            <person name="Hogendoorn C."/>
        </authorList>
    </citation>
    <scope>NUCLEOTIDE SEQUENCE [LARGE SCALE GENOMIC DNA]</scope>
    <source>
        <strain evidence="1">METHB21</strain>
    </source>
</reference>
<keyword evidence="2" id="KW-1185">Reference proteome</keyword>
<protein>
    <submittedName>
        <fullName evidence="1">Uncharacterized protein</fullName>
    </submittedName>
</protein>
<evidence type="ECO:0000313" key="1">
    <source>
        <dbReference type="EMBL" id="CAA9890473.1"/>
    </source>
</evidence>
<comment type="caution">
    <text evidence="1">The sequence shown here is derived from an EMBL/GenBank/DDBJ whole genome shotgun (WGS) entry which is preliminary data.</text>
</comment>
<proteinExistence type="predicted"/>